<dbReference type="GO" id="GO:0006508">
    <property type="term" value="P:proteolysis"/>
    <property type="evidence" value="ECO:0007669"/>
    <property type="project" value="UniProtKB-KW"/>
</dbReference>
<accession>A0A127B7L3</accession>
<comment type="similarity">
    <text evidence="1">Belongs to the peptidase U62 family.</text>
</comment>
<dbReference type="Gene3D" id="3.30.2290.10">
    <property type="entry name" value="PmbA/TldD superfamily"/>
    <property type="match status" value="1"/>
</dbReference>
<evidence type="ECO:0000313" key="9">
    <source>
        <dbReference type="Proteomes" id="UP000070587"/>
    </source>
</evidence>
<feature type="domain" description="Metalloprotease TldD/E C-terminal" evidence="6">
    <location>
        <begin position="224"/>
        <end position="451"/>
    </location>
</feature>
<dbReference type="Pfam" id="PF01523">
    <property type="entry name" value="PmbA_TldD_1st"/>
    <property type="match status" value="1"/>
</dbReference>
<reference evidence="9" key="1">
    <citation type="submission" date="2015-02" db="EMBL/GenBank/DDBJ databases">
        <title>Pyrococcus kukulkanii sp. nov., a novel hyperthermophilic archaeon isolated from a deep-sea hydrothermal vent at the Guaymas Basin.</title>
        <authorList>
            <person name="Oger P.M."/>
            <person name="Callac N."/>
            <person name="Jebbar M."/>
            <person name="Godfroy A."/>
        </authorList>
    </citation>
    <scope>NUCLEOTIDE SEQUENCE [LARGE SCALE GENOMIC DNA]</scope>
    <source>
        <strain evidence="9">NCB100</strain>
    </source>
</reference>
<feature type="domain" description="Metalloprotease TldD/E N-terminal" evidence="5">
    <location>
        <begin position="25"/>
        <end position="85"/>
    </location>
</feature>
<keyword evidence="3" id="KW-0378">Hydrolase</keyword>
<evidence type="ECO:0000256" key="2">
    <source>
        <dbReference type="ARBA" id="ARBA00022670"/>
    </source>
</evidence>
<name>A0A127B7L3_9EURY</name>
<dbReference type="KEGG" id="pyc:TQ32_00645"/>
<feature type="domain" description="Metalloprotease TldD/E central" evidence="7">
    <location>
        <begin position="111"/>
        <end position="216"/>
    </location>
</feature>
<organism evidence="8 9">
    <name type="scientific">Pyrococcus kukulkanii</name>
    <dbReference type="NCBI Taxonomy" id="1609559"/>
    <lineage>
        <taxon>Archaea</taxon>
        <taxon>Methanobacteriati</taxon>
        <taxon>Methanobacteriota</taxon>
        <taxon>Thermococci</taxon>
        <taxon>Thermococcales</taxon>
        <taxon>Thermococcaceae</taxon>
        <taxon>Pyrococcus</taxon>
    </lineage>
</organism>
<sequence>MPMNFEKMAKLIQEYSEKYRAKFIDVRIEEVDFVSINIENGKVEELEANQDFGIGVRVLINGWGFSSTTSVENFEKTLKIATKMAKISKSETSVYVGDPISDRVEIKMRNHLRDVDLEDKLQFFLRVNKMLETKKIKTRKTFYHDSIVKKTYLNSEGSFVEMVTPRIMIGISVVARANELMQNYWKYFGGTQGWELAEKIDFQYWSRVVVRKVTELLEAKSPPSGKLPVIMDPELTGVFIHEALGHAAEADSVRSGESILTGMIGKKIGVEELTVVDDPTLPGKFGSYIYDDEGVRGKKVEIIKNGVLVNYLTDRETSAVLGLEPNGHGRAQNSSYVPLVRMSNTYVAPSDWEFDEMLEEIKFGVYMIGDKGGQVDITNGSFMFGAKEGYIVRNGEIKEMIRDVALSGDILQILKSIRAIGNDLKIEFPGFCGKGQWVPVDDGGPHVLTEAIVGGLG</sequence>
<dbReference type="AlphaFoldDB" id="A0A127B7L3"/>
<evidence type="ECO:0000259" key="6">
    <source>
        <dbReference type="Pfam" id="PF19289"/>
    </source>
</evidence>
<proteinExistence type="inferred from homology"/>
<gene>
    <name evidence="8" type="ORF">TQ32_00645</name>
</gene>
<dbReference type="Pfam" id="PF19290">
    <property type="entry name" value="PmbA_TldD_2nd"/>
    <property type="match status" value="1"/>
</dbReference>
<dbReference type="InterPro" id="IPR035068">
    <property type="entry name" value="TldD/PmbA_N"/>
</dbReference>
<dbReference type="STRING" id="1609559.TQ32_00645"/>
<dbReference type="PIRSF" id="PIRSF004919">
    <property type="entry name" value="TldD"/>
    <property type="match status" value="1"/>
</dbReference>
<dbReference type="PANTHER" id="PTHR30624">
    <property type="entry name" value="UNCHARACTERIZED PROTEIN TLDD AND PMBA"/>
    <property type="match status" value="1"/>
</dbReference>
<dbReference type="Pfam" id="PF19289">
    <property type="entry name" value="PmbA_TldD_3rd"/>
    <property type="match status" value="1"/>
</dbReference>
<dbReference type="SUPFAM" id="SSF111283">
    <property type="entry name" value="Putative modulator of DNA gyrase, PmbA/TldD"/>
    <property type="match status" value="1"/>
</dbReference>
<dbReference type="PATRIC" id="fig|1609559.3.peg.133"/>
<evidence type="ECO:0000256" key="1">
    <source>
        <dbReference type="ARBA" id="ARBA00005836"/>
    </source>
</evidence>
<dbReference type="InterPro" id="IPR051463">
    <property type="entry name" value="Peptidase_U62_metallo"/>
</dbReference>
<dbReference type="GO" id="GO:0008237">
    <property type="term" value="F:metallopeptidase activity"/>
    <property type="evidence" value="ECO:0007669"/>
    <property type="project" value="UniProtKB-KW"/>
</dbReference>
<dbReference type="InterPro" id="IPR025502">
    <property type="entry name" value="TldD"/>
</dbReference>
<evidence type="ECO:0000256" key="3">
    <source>
        <dbReference type="ARBA" id="ARBA00022801"/>
    </source>
</evidence>
<dbReference type="InterPro" id="IPR002510">
    <property type="entry name" value="Metalloprtase-TldD/E_N"/>
</dbReference>
<dbReference type="InterPro" id="IPR045569">
    <property type="entry name" value="Metalloprtase-TldD/E_C"/>
</dbReference>
<reference evidence="8 9" key="2">
    <citation type="journal article" date="2016" name="Int. J. Syst. Evol. Microbiol.">
        <title>Pyrococcus kukulkanii sp. nov., a hyperthermophilic, piezophilic archaeon isolated from a deep-sea hydrothermal vent.</title>
        <authorList>
            <person name="Callac N."/>
            <person name="Oger P."/>
            <person name="Lesongeur F."/>
            <person name="Rattray J.E."/>
            <person name="Vannier P."/>
            <person name="Michoud G."/>
            <person name="Beauverger M."/>
            <person name="Gayet N."/>
            <person name="Rouxel O."/>
            <person name="Jebbar M."/>
            <person name="Godfroy A."/>
        </authorList>
    </citation>
    <scope>NUCLEOTIDE SEQUENCE [LARGE SCALE GENOMIC DNA]</scope>
    <source>
        <strain evidence="8 9">NCB100</strain>
    </source>
</reference>
<dbReference type="InterPro" id="IPR045570">
    <property type="entry name" value="Metalloprtase-TldD/E_cen_dom"/>
</dbReference>
<evidence type="ECO:0000259" key="5">
    <source>
        <dbReference type="Pfam" id="PF01523"/>
    </source>
</evidence>
<dbReference type="InterPro" id="IPR036059">
    <property type="entry name" value="TldD/PmbA_sf"/>
</dbReference>
<dbReference type="Proteomes" id="UP000070587">
    <property type="component" value="Chromosome"/>
</dbReference>
<protein>
    <submittedName>
        <fullName evidence="8">TLDD-like protein</fullName>
    </submittedName>
</protein>
<evidence type="ECO:0000313" key="8">
    <source>
        <dbReference type="EMBL" id="AMM53167.1"/>
    </source>
</evidence>
<keyword evidence="4" id="KW-0482">Metalloprotease</keyword>
<dbReference type="GO" id="GO:0005829">
    <property type="term" value="C:cytosol"/>
    <property type="evidence" value="ECO:0007669"/>
    <property type="project" value="TreeGrafter"/>
</dbReference>
<evidence type="ECO:0000256" key="4">
    <source>
        <dbReference type="ARBA" id="ARBA00023049"/>
    </source>
</evidence>
<dbReference type="EMBL" id="CP010835">
    <property type="protein sequence ID" value="AMM53167.1"/>
    <property type="molecule type" value="Genomic_DNA"/>
</dbReference>
<dbReference type="PANTHER" id="PTHR30624:SF0">
    <property type="entry name" value="METALLOPROTEASE SLR0863"/>
    <property type="match status" value="1"/>
</dbReference>
<evidence type="ECO:0000259" key="7">
    <source>
        <dbReference type="Pfam" id="PF19290"/>
    </source>
</evidence>
<keyword evidence="2" id="KW-0645">Protease</keyword>